<gene>
    <name evidence="2" type="ORF">Q8A67_025505</name>
</gene>
<sequence>MEKVGMELSAESIARRPAEESVKASPAQRRTAGECGPSGRRVGSLCSFTLYLGWTRTRVNYSGSLESRVACEEQGGCQDVVILPCPKRQIQQERTEAGARHFFGSPPLLDLAPWMLVPSQPTRRLKKAPARKCVLQRLSTCPHSS</sequence>
<feature type="region of interest" description="Disordered" evidence="1">
    <location>
        <begin position="1"/>
        <end position="36"/>
    </location>
</feature>
<comment type="caution">
    <text evidence="2">The sequence shown here is derived from an EMBL/GenBank/DDBJ whole genome shotgun (WGS) entry which is preliminary data.</text>
</comment>
<reference evidence="2" key="1">
    <citation type="submission" date="2023-08" db="EMBL/GenBank/DDBJ databases">
        <title>Chromosome-level Genome Assembly of mud carp (Cirrhinus molitorella).</title>
        <authorList>
            <person name="Liu H."/>
        </authorList>
    </citation>
    <scope>NUCLEOTIDE SEQUENCE</scope>
    <source>
        <strain evidence="2">Prfri</strain>
        <tissue evidence="2">Muscle</tissue>
    </source>
</reference>
<keyword evidence="3" id="KW-1185">Reference proteome</keyword>
<organism evidence="2 3">
    <name type="scientific">Cirrhinus molitorella</name>
    <name type="common">mud carp</name>
    <dbReference type="NCBI Taxonomy" id="172907"/>
    <lineage>
        <taxon>Eukaryota</taxon>
        <taxon>Metazoa</taxon>
        <taxon>Chordata</taxon>
        <taxon>Craniata</taxon>
        <taxon>Vertebrata</taxon>
        <taxon>Euteleostomi</taxon>
        <taxon>Actinopterygii</taxon>
        <taxon>Neopterygii</taxon>
        <taxon>Teleostei</taxon>
        <taxon>Ostariophysi</taxon>
        <taxon>Cypriniformes</taxon>
        <taxon>Cyprinidae</taxon>
        <taxon>Labeoninae</taxon>
        <taxon>Labeonini</taxon>
        <taxon>Cirrhinus</taxon>
    </lineage>
</organism>
<accession>A0AA88T9R4</accession>
<feature type="compositionally biased region" description="Basic and acidic residues" evidence="1">
    <location>
        <begin position="13"/>
        <end position="22"/>
    </location>
</feature>
<evidence type="ECO:0000313" key="2">
    <source>
        <dbReference type="EMBL" id="KAK2867388.1"/>
    </source>
</evidence>
<name>A0AA88T9R4_9TELE</name>
<proteinExistence type="predicted"/>
<dbReference type="Proteomes" id="UP001187343">
    <property type="component" value="Unassembled WGS sequence"/>
</dbReference>
<evidence type="ECO:0000256" key="1">
    <source>
        <dbReference type="SAM" id="MobiDB-lite"/>
    </source>
</evidence>
<evidence type="ECO:0000313" key="3">
    <source>
        <dbReference type="Proteomes" id="UP001187343"/>
    </source>
</evidence>
<dbReference type="EMBL" id="JAUYZG010000025">
    <property type="protein sequence ID" value="KAK2867388.1"/>
    <property type="molecule type" value="Genomic_DNA"/>
</dbReference>
<protein>
    <submittedName>
        <fullName evidence="2">Uncharacterized protein</fullName>
    </submittedName>
</protein>
<dbReference type="AlphaFoldDB" id="A0AA88T9R4"/>